<dbReference type="InterPro" id="IPR047650">
    <property type="entry name" value="Transpos_IS110"/>
</dbReference>
<dbReference type="GO" id="GO:0004803">
    <property type="term" value="F:transposase activity"/>
    <property type="evidence" value="ECO:0007669"/>
    <property type="project" value="InterPro"/>
</dbReference>
<evidence type="ECO:0000313" key="2">
    <source>
        <dbReference type="EMBL" id="GFG91931.1"/>
    </source>
</evidence>
<keyword evidence="3" id="KW-1185">Reference proteome</keyword>
<protein>
    <recommendedName>
        <fullName evidence="1">Transposase IS110-like N-terminal domain-containing protein</fullName>
    </recommendedName>
</protein>
<dbReference type="InterPro" id="IPR002525">
    <property type="entry name" value="Transp_IS110-like_N"/>
</dbReference>
<dbReference type="GO" id="GO:0003677">
    <property type="term" value="F:DNA binding"/>
    <property type="evidence" value="ECO:0007669"/>
    <property type="project" value="InterPro"/>
</dbReference>
<dbReference type="InterPro" id="IPR043129">
    <property type="entry name" value="ATPase_NBD"/>
</dbReference>
<dbReference type="Gene3D" id="3.30.420.40">
    <property type="match status" value="1"/>
</dbReference>
<dbReference type="Proteomes" id="UP000465360">
    <property type="component" value="Unassembled WGS sequence"/>
</dbReference>
<accession>A0A7I9YTA8</accession>
<name>A0A7I9YTA8_MYCBU</name>
<dbReference type="EMBL" id="BLKZ01000001">
    <property type="protein sequence ID" value="GFG91931.1"/>
    <property type="molecule type" value="Genomic_DNA"/>
</dbReference>
<dbReference type="AlphaFoldDB" id="A0A7I9YTA8"/>
<dbReference type="PANTHER" id="PTHR33055:SF3">
    <property type="entry name" value="PUTATIVE TRANSPOSASE FOR IS117-RELATED"/>
    <property type="match status" value="1"/>
</dbReference>
<sequence>MELFCGIDWATSHHDVAVVDADGRVVARGRVDNDAAGFAQLLTLLAEVGDSAEHPIPVGIETDRGLWVGALRETGRAIYPINPLAASRYRARYALSGAKSDATDAVLLANIIRTDPDAHRRLPSTPS</sequence>
<comment type="caution">
    <text evidence="2">The sequence shown here is derived from an EMBL/GenBank/DDBJ whole genome shotgun (WGS) entry which is preliminary data.</text>
</comment>
<dbReference type="PANTHER" id="PTHR33055">
    <property type="entry name" value="TRANSPOSASE FOR INSERTION SEQUENCE ELEMENT IS1111A"/>
    <property type="match status" value="1"/>
</dbReference>
<evidence type="ECO:0000313" key="3">
    <source>
        <dbReference type="Proteomes" id="UP000465360"/>
    </source>
</evidence>
<feature type="domain" description="Transposase IS110-like N-terminal" evidence="1">
    <location>
        <begin position="5"/>
        <end position="125"/>
    </location>
</feature>
<dbReference type="Pfam" id="PF01548">
    <property type="entry name" value="DEDD_Tnp_IS110"/>
    <property type="match status" value="1"/>
</dbReference>
<gene>
    <name evidence="2" type="ORF">MBOU_39730</name>
</gene>
<reference evidence="2 3" key="1">
    <citation type="journal article" date="2019" name="Emerg. Microbes Infect.">
        <title>Comprehensive subspecies identification of 175 nontuberculous mycobacteria species based on 7547 genomic profiles.</title>
        <authorList>
            <person name="Matsumoto Y."/>
            <person name="Kinjo T."/>
            <person name="Motooka D."/>
            <person name="Nabeya D."/>
            <person name="Jung N."/>
            <person name="Uechi K."/>
            <person name="Horii T."/>
            <person name="Iida T."/>
            <person name="Fujita J."/>
            <person name="Nakamura S."/>
        </authorList>
    </citation>
    <scope>NUCLEOTIDE SEQUENCE [LARGE SCALE GENOMIC DNA]</scope>
    <source>
        <strain evidence="2 3">JCM 30725</strain>
    </source>
</reference>
<dbReference type="GO" id="GO:0006313">
    <property type="term" value="P:DNA transposition"/>
    <property type="evidence" value="ECO:0007669"/>
    <property type="project" value="InterPro"/>
</dbReference>
<proteinExistence type="predicted"/>
<dbReference type="SUPFAM" id="SSF53067">
    <property type="entry name" value="Actin-like ATPase domain"/>
    <property type="match status" value="1"/>
</dbReference>
<evidence type="ECO:0000259" key="1">
    <source>
        <dbReference type="Pfam" id="PF01548"/>
    </source>
</evidence>
<organism evidence="2 3">
    <name type="scientific">Mycobacterium bourgelatii</name>
    <dbReference type="NCBI Taxonomy" id="1273442"/>
    <lineage>
        <taxon>Bacteria</taxon>
        <taxon>Bacillati</taxon>
        <taxon>Actinomycetota</taxon>
        <taxon>Actinomycetes</taxon>
        <taxon>Mycobacteriales</taxon>
        <taxon>Mycobacteriaceae</taxon>
        <taxon>Mycobacterium</taxon>
    </lineage>
</organism>